<reference evidence="2 3" key="1">
    <citation type="submission" date="2024-06" db="EMBL/GenBank/DDBJ databases">
        <title>The Natural Products Discovery Center: Release of the First 8490 Sequenced Strains for Exploring Actinobacteria Biosynthetic Diversity.</title>
        <authorList>
            <person name="Kalkreuter E."/>
            <person name="Kautsar S.A."/>
            <person name="Yang D."/>
            <person name="Bader C.D."/>
            <person name="Teijaro C.N."/>
            <person name="Fluegel L."/>
            <person name="Davis C.M."/>
            <person name="Simpson J.R."/>
            <person name="Lauterbach L."/>
            <person name="Steele A.D."/>
            <person name="Gui C."/>
            <person name="Meng S."/>
            <person name="Li G."/>
            <person name="Viehrig K."/>
            <person name="Ye F."/>
            <person name="Su P."/>
            <person name="Kiefer A.F."/>
            <person name="Nichols A."/>
            <person name="Cepeda A.J."/>
            <person name="Yan W."/>
            <person name="Fan B."/>
            <person name="Jiang Y."/>
            <person name="Adhikari A."/>
            <person name="Zheng C.-J."/>
            <person name="Schuster L."/>
            <person name="Cowan T.M."/>
            <person name="Smanski M.J."/>
            <person name="Chevrette M.G."/>
            <person name="De Carvalho L.P.S."/>
            <person name="Shen B."/>
        </authorList>
    </citation>
    <scope>NUCLEOTIDE SEQUENCE [LARGE SCALE GENOMIC DNA]</scope>
    <source>
        <strain evidence="2 3">NPDC006337</strain>
    </source>
</reference>
<evidence type="ECO:0000313" key="2">
    <source>
        <dbReference type="EMBL" id="MEU0709097.1"/>
    </source>
</evidence>
<dbReference type="EMBL" id="JBEXZR010000014">
    <property type="protein sequence ID" value="MEU0709097.1"/>
    <property type="molecule type" value="Genomic_DNA"/>
</dbReference>
<feature type="region of interest" description="Disordered" evidence="1">
    <location>
        <begin position="539"/>
        <end position="562"/>
    </location>
</feature>
<gene>
    <name evidence="2" type="ORF">ABZ508_17210</name>
</gene>
<keyword evidence="3" id="KW-1185">Reference proteome</keyword>
<sequence>MNVLLCGLAENPALPAELVDRLIAVADTDVADVLARRADLTHDQAVALVARVEESALPLAYGGHLTAADIDPVTRPDAALALLDRGAGAPWWARLLVTGPVARRERLAACPDLPSDVVEALATDPELGVVAELALWTTSRWTAGLAAHPHAEVRRAVAANEAAPAAVLAALVTGDGLPPLRRCPACDRGEGPSVHDPRGPRPHGVLSPGASCDGSHESAVHDIRLAALRNPATPVHAVAALADHPSRLLRQALAARPDLPADVCRRLVADPVAGVRAELAANAVLDDALVRVPAADRDPAVRRAAAHNPRVPLDVLDRLADTVRLPAEPLPRIAAASPAEVGELGRVSKVASFARRAGLGAPGACNRQAEGGERSGLRRRPTTQRVCVPGVPSQTRLSKHALARSGNPAVRMLVAQRRDLPADVRDALAADPDAKVVASVAAHPGLAEARLRAMVRRHGDRVAAAVAANPDASPALLEDLAGRRPPVRKALREIARHRHATAAALLPCLEDARTRPVAAAHPALPPPLVAALLTDADRQTASSAAANPSLPPSAMSRLLPRR</sequence>
<dbReference type="RefSeq" id="WP_359807070.1">
    <property type="nucleotide sequence ID" value="NZ_JBEXZQ010000055.1"/>
</dbReference>
<name>A0ABV2W6F5_9ACTN</name>
<feature type="region of interest" description="Disordered" evidence="1">
    <location>
        <begin position="188"/>
        <end position="215"/>
    </location>
</feature>
<evidence type="ECO:0000313" key="3">
    <source>
        <dbReference type="Proteomes" id="UP001550378"/>
    </source>
</evidence>
<feature type="compositionally biased region" description="Basic and acidic residues" evidence="1">
    <location>
        <begin position="188"/>
        <end position="199"/>
    </location>
</feature>
<comment type="caution">
    <text evidence="2">The sequence shown here is derived from an EMBL/GenBank/DDBJ whole genome shotgun (WGS) entry which is preliminary data.</text>
</comment>
<accession>A0ABV2W6F5</accession>
<dbReference type="InterPro" id="IPR011989">
    <property type="entry name" value="ARM-like"/>
</dbReference>
<protein>
    <recommendedName>
        <fullName evidence="4">Leucine rich repeat variant</fullName>
    </recommendedName>
</protein>
<proteinExistence type="predicted"/>
<dbReference type="Gene3D" id="1.25.10.10">
    <property type="entry name" value="Leucine-rich Repeat Variant"/>
    <property type="match status" value="2"/>
</dbReference>
<organism evidence="2 3">
    <name type="scientific">Streptomyces lavendulocolor</name>
    <dbReference type="NCBI Taxonomy" id="67316"/>
    <lineage>
        <taxon>Bacteria</taxon>
        <taxon>Bacillati</taxon>
        <taxon>Actinomycetota</taxon>
        <taxon>Actinomycetes</taxon>
        <taxon>Kitasatosporales</taxon>
        <taxon>Streptomycetaceae</taxon>
        <taxon>Streptomyces</taxon>
    </lineage>
</organism>
<evidence type="ECO:0008006" key="4">
    <source>
        <dbReference type="Google" id="ProtNLM"/>
    </source>
</evidence>
<evidence type="ECO:0000256" key="1">
    <source>
        <dbReference type="SAM" id="MobiDB-lite"/>
    </source>
</evidence>
<dbReference type="Proteomes" id="UP001550378">
    <property type="component" value="Unassembled WGS sequence"/>
</dbReference>
<feature type="compositionally biased region" description="Low complexity" evidence="1">
    <location>
        <begin position="541"/>
        <end position="556"/>
    </location>
</feature>